<name>A0A7X2T3A6_9FIRM</name>
<evidence type="ECO:0000313" key="2">
    <source>
        <dbReference type="EMBL" id="MSS01247.1"/>
    </source>
</evidence>
<dbReference type="CDD" id="cd00350">
    <property type="entry name" value="rubredoxin_like"/>
    <property type="match status" value="1"/>
</dbReference>
<proteinExistence type="predicted"/>
<keyword evidence="3" id="KW-1185">Reference proteome</keyword>
<feature type="domain" description="SPFH" evidence="1">
    <location>
        <begin position="46"/>
        <end position="269"/>
    </location>
</feature>
<dbReference type="Pfam" id="PF13421">
    <property type="entry name" value="Band_7_1"/>
    <property type="match status" value="1"/>
</dbReference>
<organism evidence="2 3">
    <name type="scientific">Floccifex porci</name>
    <dbReference type="NCBI Taxonomy" id="2606629"/>
    <lineage>
        <taxon>Bacteria</taxon>
        <taxon>Bacillati</taxon>
        <taxon>Bacillota</taxon>
        <taxon>Erysipelotrichia</taxon>
        <taxon>Erysipelotrichales</taxon>
        <taxon>Erysipelotrichaceae</taxon>
        <taxon>Floccifex</taxon>
    </lineage>
</organism>
<dbReference type="EMBL" id="VUMM01000004">
    <property type="protein sequence ID" value="MSS01247.1"/>
    <property type="molecule type" value="Genomic_DNA"/>
</dbReference>
<accession>A0A7X2T3A6</accession>
<dbReference type="CDD" id="cd03408">
    <property type="entry name" value="SPFH_like_u1"/>
    <property type="match status" value="1"/>
</dbReference>
<gene>
    <name evidence="2" type="ORF">FYJ50_03865</name>
</gene>
<comment type="caution">
    <text evidence="2">The sequence shown here is derived from an EMBL/GenBank/DDBJ whole genome shotgun (WGS) entry which is preliminary data.</text>
</comment>
<evidence type="ECO:0000259" key="1">
    <source>
        <dbReference type="Pfam" id="PF13421"/>
    </source>
</evidence>
<dbReference type="Proteomes" id="UP000470082">
    <property type="component" value="Unassembled WGS sequence"/>
</dbReference>
<dbReference type="Gene3D" id="3.30.479.30">
    <property type="entry name" value="Band 7 domain"/>
    <property type="match status" value="1"/>
</dbReference>
<reference evidence="2 3" key="1">
    <citation type="submission" date="2019-08" db="EMBL/GenBank/DDBJ databases">
        <title>In-depth cultivation of the pig gut microbiome towards novel bacterial diversity and tailored functional studies.</title>
        <authorList>
            <person name="Wylensek D."/>
            <person name="Hitch T.C.A."/>
            <person name="Clavel T."/>
        </authorList>
    </citation>
    <scope>NUCLEOTIDE SEQUENCE [LARGE SCALE GENOMIC DNA]</scope>
    <source>
        <strain evidence="2 3">LKV-178-WT-2G</strain>
    </source>
</reference>
<sequence>MGLIKTTIQSVKGVLSDQYKEYFYCDALPNNVLVRKGCPKYNKGKENIISNGSIVSIADGQCMIIVDNGKIMEVCAQPGEYIYDISSEPSIFSGDLSETIDQSIQTIGKRIAFAGHTAHDQRVYYFNTREIVGNKYGTPMPIPFRIVDEKINFEFTTSIRCYGEFSYRIVDPVLFYTNVCGNISQDYTRENIDGQIKSEVLTALQPAFGKISSLGIRYDELMLHTMEIADSLNEVLSKKLKGLRGISIVSFGISSMSIPEEDEKQIKNAQTSLAYGTNAQMMAGRMGMASANALEKAAENENGSMMGFMSMNAATQASGNFNSFYQQAQNSIQSKEEWTCSCGQGHNTGKFCMNCGASKPVQQGWTCPNCKTVNLGKFCVECGTKKPAGALQYRCDKCGWMPEDPTNPPKFCPECGDPFGDEDIIK</sequence>
<dbReference type="AlphaFoldDB" id="A0A7X2T3A6"/>
<dbReference type="InterPro" id="IPR033880">
    <property type="entry name" value="SPFH_YdjI"/>
</dbReference>
<dbReference type="RefSeq" id="WP_154459712.1">
    <property type="nucleotide sequence ID" value="NZ_VUMM01000004.1"/>
</dbReference>
<protein>
    <submittedName>
        <fullName evidence="2">SPFH domain-containing protein</fullName>
    </submittedName>
</protein>
<dbReference type="InterPro" id="IPR036013">
    <property type="entry name" value="Band_7/SPFH_dom_sf"/>
</dbReference>
<evidence type="ECO:0000313" key="3">
    <source>
        <dbReference type="Proteomes" id="UP000470082"/>
    </source>
</evidence>